<dbReference type="eggNOG" id="ENOG502RH77">
    <property type="taxonomic scope" value="Eukaryota"/>
</dbReference>
<dbReference type="Gene3D" id="3.40.30.10">
    <property type="entry name" value="Glutaredoxin"/>
    <property type="match status" value="1"/>
</dbReference>
<evidence type="ECO:0000256" key="1">
    <source>
        <dbReference type="ARBA" id="ARBA00006494"/>
    </source>
</evidence>
<dbReference type="PANTHER" id="PTHR42943:SF2">
    <property type="entry name" value="GLUTATHIONE S-TRANSFERASE KAPPA 1"/>
    <property type="match status" value="1"/>
</dbReference>
<organism evidence="7">
    <name type="scientific">Amphimedon queenslandica</name>
    <name type="common">Sponge</name>
    <dbReference type="NCBI Taxonomy" id="400682"/>
    <lineage>
        <taxon>Eukaryota</taxon>
        <taxon>Metazoa</taxon>
        <taxon>Porifera</taxon>
        <taxon>Demospongiae</taxon>
        <taxon>Heteroscleromorpha</taxon>
        <taxon>Haplosclerida</taxon>
        <taxon>Niphatidae</taxon>
        <taxon>Amphimedon</taxon>
    </lineage>
</organism>
<evidence type="ECO:0000256" key="5">
    <source>
        <dbReference type="PIRSR" id="PIRSR006386-1"/>
    </source>
</evidence>
<evidence type="ECO:0000256" key="4">
    <source>
        <dbReference type="PIRNR" id="PIRNR006386"/>
    </source>
</evidence>
<dbReference type="GO" id="GO:0004602">
    <property type="term" value="F:glutathione peroxidase activity"/>
    <property type="evidence" value="ECO:0007669"/>
    <property type="project" value="TreeGrafter"/>
</dbReference>
<evidence type="ECO:0000313" key="8">
    <source>
        <dbReference type="Proteomes" id="UP000007879"/>
    </source>
</evidence>
<keyword evidence="2 4" id="KW-0808">Transferase</keyword>
<protein>
    <recommendedName>
        <fullName evidence="4">Glutathione S-transferase kappa</fullName>
        <ecNumber evidence="4">2.5.1.18</ecNumber>
    </recommendedName>
</protein>
<gene>
    <name evidence="7" type="primary">100632761</name>
</gene>
<dbReference type="EC" id="2.5.1.18" evidence="4"/>
<dbReference type="PIRSF" id="PIRSF006386">
    <property type="entry name" value="HCCAis_GSTk"/>
    <property type="match status" value="1"/>
</dbReference>
<dbReference type="GO" id="GO:0004364">
    <property type="term" value="F:glutathione transferase activity"/>
    <property type="evidence" value="ECO:0007669"/>
    <property type="project" value="UniProtKB-UniRule"/>
</dbReference>
<evidence type="ECO:0000256" key="3">
    <source>
        <dbReference type="ARBA" id="ARBA00047960"/>
    </source>
</evidence>
<comment type="similarity">
    <text evidence="1 4">Belongs to the GST superfamily. Kappa family.</text>
</comment>
<comment type="catalytic activity">
    <reaction evidence="3 4">
        <text>RX + glutathione = an S-substituted glutathione + a halide anion + H(+)</text>
        <dbReference type="Rhea" id="RHEA:16437"/>
        <dbReference type="ChEBI" id="CHEBI:15378"/>
        <dbReference type="ChEBI" id="CHEBI:16042"/>
        <dbReference type="ChEBI" id="CHEBI:17792"/>
        <dbReference type="ChEBI" id="CHEBI:57925"/>
        <dbReference type="ChEBI" id="CHEBI:90779"/>
        <dbReference type="EC" id="2.5.1.18"/>
    </reaction>
</comment>
<dbReference type="InterPro" id="IPR051924">
    <property type="entry name" value="GST_Kappa/NadH"/>
</dbReference>
<dbReference type="AlphaFoldDB" id="A0A1X7U0W3"/>
<dbReference type="EnsemblMetazoa" id="Aqu2.1.21236_001">
    <property type="protein sequence ID" value="Aqu2.1.21236_001"/>
    <property type="gene ID" value="Aqu2.1.21236"/>
</dbReference>
<proteinExistence type="inferred from homology"/>
<dbReference type="GO" id="GO:0005777">
    <property type="term" value="C:peroxisome"/>
    <property type="evidence" value="ECO:0007669"/>
    <property type="project" value="TreeGrafter"/>
</dbReference>
<dbReference type="InterPro" id="IPR001853">
    <property type="entry name" value="DSBA-like_thioredoxin_dom"/>
</dbReference>
<evidence type="ECO:0000313" key="7">
    <source>
        <dbReference type="EnsemblMetazoa" id="Aqu2.1.21236_001"/>
    </source>
</evidence>
<evidence type="ECO:0000256" key="2">
    <source>
        <dbReference type="ARBA" id="ARBA00022679"/>
    </source>
</evidence>
<dbReference type="KEGG" id="aqu:100632761"/>
<dbReference type="STRING" id="400682.A0A1X7U0W3"/>
<dbReference type="InterPro" id="IPR036249">
    <property type="entry name" value="Thioredoxin-like_sf"/>
</dbReference>
<keyword evidence="8" id="KW-1185">Reference proteome</keyword>
<feature type="domain" description="DSBA-like thioredoxin" evidence="6">
    <location>
        <begin position="5"/>
        <end position="207"/>
    </location>
</feature>
<dbReference type="InParanoid" id="A0A1X7U0W3"/>
<sequence length="222" mass="25353">MATKVKLYYDVVSPYTWVAFEVLCRYRSRWNMSLELKPFFLGGIMQLSGNRPPGMVPNKAAYMVTDLKRLRKYYDVPLNIPKNPVDTMLNKGSLSAQRLLIAVRDRQPEKLEELSRQLWLRIWSRDEDITAEESLREACQASDISSDLTSELLSSIKDVSIKDKLKATTQEAFDLGAFGSPFIVAYVDGKPEPFFGTDRFEILAQTIGENWEGPLVNLKAKY</sequence>
<dbReference type="PANTHER" id="PTHR42943">
    <property type="entry name" value="GLUTATHIONE S-TRANSFERASE KAPPA"/>
    <property type="match status" value="1"/>
</dbReference>
<name>A0A1X7U0W3_AMPQE</name>
<dbReference type="GO" id="GO:0006749">
    <property type="term" value="P:glutathione metabolic process"/>
    <property type="evidence" value="ECO:0007669"/>
    <property type="project" value="TreeGrafter"/>
</dbReference>
<feature type="active site" description="Nucleophile" evidence="5">
    <location>
        <position position="13"/>
    </location>
</feature>
<dbReference type="GO" id="GO:0005739">
    <property type="term" value="C:mitochondrion"/>
    <property type="evidence" value="ECO:0007669"/>
    <property type="project" value="TreeGrafter"/>
</dbReference>
<dbReference type="Proteomes" id="UP000007879">
    <property type="component" value="Unassembled WGS sequence"/>
</dbReference>
<evidence type="ECO:0000259" key="6">
    <source>
        <dbReference type="Pfam" id="PF01323"/>
    </source>
</evidence>
<reference evidence="7" key="2">
    <citation type="submission" date="2017-05" db="UniProtKB">
        <authorList>
            <consortium name="EnsemblMetazoa"/>
        </authorList>
    </citation>
    <scope>IDENTIFICATION</scope>
</reference>
<dbReference type="SUPFAM" id="SSF52833">
    <property type="entry name" value="Thioredoxin-like"/>
    <property type="match status" value="1"/>
</dbReference>
<dbReference type="InterPro" id="IPR014440">
    <property type="entry name" value="HCCAis_GSTk"/>
</dbReference>
<dbReference type="FunFam" id="3.40.30.10:FF:000096">
    <property type="entry name" value="Glutathione S-transferase kappa"/>
    <property type="match status" value="1"/>
</dbReference>
<reference evidence="8" key="1">
    <citation type="journal article" date="2010" name="Nature">
        <title>The Amphimedon queenslandica genome and the evolution of animal complexity.</title>
        <authorList>
            <person name="Srivastava M."/>
            <person name="Simakov O."/>
            <person name="Chapman J."/>
            <person name="Fahey B."/>
            <person name="Gauthier M.E."/>
            <person name="Mitros T."/>
            <person name="Richards G.S."/>
            <person name="Conaco C."/>
            <person name="Dacre M."/>
            <person name="Hellsten U."/>
            <person name="Larroux C."/>
            <person name="Putnam N.H."/>
            <person name="Stanke M."/>
            <person name="Adamska M."/>
            <person name="Darling A."/>
            <person name="Degnan S.M."/>
            <person name="Oakley T.H."/>
            <person name="Plachetzki D.C."/>
            <person name="Zhai Y."/>
            <person name="Adamski M."/>
            <person name="Calcino A."/>
            <person name="Cummins S.F."/>
            <person name="Goodstein D.M."/>
            <person name="Harris C."/>
            <person name="Jackson D.J."/>
            <person name="Leys S.P."/>
            <person name="Shu S."/>
            <person name="Woodcroft B.J."/>
            <person name="Vervoort M."/>
            <person name="Kosik K.S."/>
            <person name="Manning G."/>
            <person name="Degnan B.M."/>
            <person name="Rokhsar D.S."/>
        </authorList>
    </citation>
    <scope>NUCLEOTIDE SEQUENCE [LARGE SCALE GENOMIC DNA]</scope>
</reference>
<dbReference type="Pfam" id="PF01323">
    <property type="entry name" value="DSBA"/>
    <property type="match status" value="1"/>
</dbReference>
<dbReference type="OrthoDB" id="4664297at2759"/>
<dbReference type="EnsemblMetazoa" id="XM_020001131.1">
    <property type="protein sequence ID" value="XP_019856690.1"/>
    <property type="gene ID" value="LOC100632761"/>
</dbReference>
<dbReference type="FunCoup" id="A0A1X7U0W3">
    <property type="interactions" value="555"/>
</dbReference>
<accession>A0A1X7U0W3</accession>